<dbReference type="AlphaFoldDB" id="A0A645H0V2"/>
<reference evidence="1" key="1">
    <citation type="submission" date="2019-08" db="EMBL/GenBank/DDBJ databases">
        <authorList>
            <person name="Kucharzyk K."/>
            <person name="Murdoch R.W."/>
            <person name="Higgins S."/>
            <person name="Loffler F."/>
        </authorList>
    </citation>
    <scope>NUCLEOTIDE SEQUENCE</scope>
</reference>
<evidence type="ECO:0000313" key="1">
    <source>
        <dbReference type="EMBL" id="MPN32657.1"/>
    </source>
</evidence>
<organism evidence="1">
    <name type="scientific">bioreactor metagenome</name>
    <dbReference type="NCBI Taxonomy" id="1076179"/>
    <lineage>
        <taxon>unclassified sequences</taxon>
        <taxon>metagenomes</taxon>
        <taxon>ecological metagenomes</taxon>
    </lineage>
</organism>
<accession>A0A645H0V2</accession>
<sequence>MCRAEGVVLAFGALRKARQAAHLAQGRHALAAAGEDLVRIGLVAHVPHDAVARRVEHLVQRHRQFHGAEVGRQVPAGLRDALQHERPQFIGQRLEFRAREPTQIGRIIHGVQQGVWVR</sequence>
<comment type="caution">
    <text evidence="1">The sequence shown here is derived from an EMBL/GenBank/DDBJ whole genome shotgun (WGS) entry which is preliminary data.</text>
</comment>
<name>A0A645H0V2_9ZZZZ</name>
<dbReference type="EMBL" id="VSSQ01084781">
    <property type="protein sequence ID" value="MPN32657.1"/>
    <property type="molecule type" value="Genomic_DNA"/>
</dbReference>
<proteinExistence type="predicted"/>
<gene>
    <name evidence="1" type="ORF">SDC9_180137</name>
</gene>
<protein>
    <submittedName>
        <fullName evidence="1">Uncharacterized protein</fullName>
    </submittedName>
</protein>